<dbReference type="EMBL" id="OX597831">
    <property type="protein sequence ID" value="CAI9736246.1"/>
    <property type="molecule type" value="Genomic_DNA"/>
</dbReference>
<reference evidence="2" key="1">
    <citation type="submission" date="2023-08" db="EMBL/GenBank/DDBJ databases">
        <authorList>
            <person name="Alioto T."/>
            <person name="Alioto T."/>
            <person name="Gomez Garrido J."/>
        </authorList>
    </citation>
    <scope>NUCLEOTIDE SEQUENCE</scope>
</reference>
<evidence type="ECO:0000313" key="3">
    <source>
        <dbReference type="Proteomes" id="UP001162480"/>
    </source>
</evidence>
<dbReference type="AlphaFoldDB" id="A0AA36BKT9"/>
<proteinExistence type="predicted"/>
<keyword evidence="3" id="KW-1185">Reference proteome</keyword>
<gene>
    <name evidence="2" type="ORF">OCTVUL_1B012631</name>
</gene>
<evidence type="ECO:0000313" key="2">
    <source>
        <dbReference type="EMBL" id="CAI9736246.1"/>
    </source>
</evidence>
<feature type="compositionally biased region" description="Basic and acidic residues" evidence="1">
    <location>
        <begin position="18"/>
        <end position="38"/>
    </location>
</feature>
<protein>
    <submittedName>
        <fullName evidence="2">Uncharacterized protein</fullName>
    </submittedName>
</protein>
<name>A0AA36BKT9_OCTVU</name>
<dbReference type="Proteomes" id="UP001162480">
    <property type="component" value="Chromosome 18"/>
</dbReference>
<sequence length="79" mass="9304">MIQLSSLEIDEENPPPHLRSERKELRFSPERIDSSHDEKVIRDEEAAIEFTDAMNSFMNIEILIHAANVKAKWRKNEEK</sequence>
<organism evidence="2 3">
    <name type="scientific">Octopus vulgaris</name>
    <name type="common">Common octopus</name>
    <dbReference type="NCBI Taxonomy" id="6645"/>
    <lineage>
        <taxon>Eukaryota</taxon>
        <taxon>Metazoa</taxon>
        <taxon>Spiralia</taxon>
        <taxon>Lophotrochozoa</taxon>
        <taxon>Mollusca</taxon>
        <taxon>Cephalopoda</taxon>
        <taxon>Coleoidea</taxon>
        <taxon>Octopodiformes</taxon>
        <taxon>Octopoda</taxon>
        <taxon>Incirrata</taxon>
        <taxon>Octopodidae</taxon>
        <taxon>Octopus</taxon>
    </lineage>
</organism>
<accession>A0AA36BKT9</accession>
<feature type="region of interest" description="Disordered" evidence="1">
    <location>
        <begin position="1"/>
        <end position="38"/>
    </location>
</feature>
<evidence type="ECO:0000256" key="1">
    <source>
        <dbReference type="SAM" id="MobiDB-lite"/>
    </source>
</evidence>